<reference evidence="1 2" key="1">
    <citation type="submission" date="2024-10" db="EMBL/GenBank/DDBJ databases">
        <title>The Natural Products Discovery Center: Release of the First 8490 Sequenced Strains for Exploring Actinobacteria Biosynthetic Diversity.</title>
        <authorList>
            <person name="Kalkreuter E."/>
            <person name="Kautsar S.A."/>
            <person name="Yang D."/>
            <person name="Bader C.D."/>
            <person name="Teijaro C.N."/>
            <person name="Fluegel L."/>
            <person name="Davis C.M."/>
            <person name="Simpson J.R."/>
            <person name="Lauterbach L."/>
            <person name="Steele A.D."/>
            <person name="Gui C."/>
            <person name="Meng S."/>
            <person name="Li G."/>
            <person name="Viehrig K."/>
            <person name="Ye F."/>
            <person name="Su P."/>
            <person name="Kiefer A.F."/>
            <person name="Nichols A."/>
            <person name="Cepeda A.J."/>
            <person name="Yan W."/>
            <person name="Fan B."/>
            <person name="Jiang Y."/>
            <person name="Adhikari A."/>
            <person name="Zheng C.-J."/>
            <person name="Schuster L."/>
            <person name="Cowan T.M."/>
            <person name="Smanski M.J."/>
            <person name="Chevrette M.G."/>
            <person name="De Carvalho L.P.S."/>
            <person name="Shen B."/>
        </authorList>
    </citation>
    <scope>NUCLEOTIDE SEQUENCE [LARGE SCALE GENOMIC DNA]</scope>
    <source>
        <strain evidence="1 2">NPDC021253</strain>
    </source>
</reference>
<accession>A0ABW7SL19</accession>
<dbReference type="RefSeq" id="WP_396678811.1">
    <property type="nucleotide sequence ID" value="NZ_JBIRPU010000006.1"/>
</dbReference>
<protein>
    <submittedName>
        <fullName evidence="1">Uncharacterized protein</fullName>
    </submittedName>
</protein>
<sequence>MTTVKLLLPAEVLEELDLPYEGVRDLSAITLAVEGTGLLANLAALAALQPQLGDLVAAIRNWRLRDPRPSVTLTVTGPGIDLKVDLPRNVSRARLLEQLRPLLDEQD</sequence>
<comment type="caution">
    <text evidence="1">The sequence shown here is derived from an EMBL/GenBank/DDBJ whole genome shotgun (WGS) entry which is preliminary data.</text>
</comment>
<name>A0ABW7SL19_9ACTN</name>
<dbReference type="Proteomes" id="UP001611075">
    <property type="component" value="Unassembled WGS sequence"/>
</dbReference>
<evidence type="ECO:0000313" key="1">
    <source>
        <dbReference type="EMBL" id="MFI0793407.1"/>
    </source>
</evidence>
<proteinExistence type="predicted"/>
<evidence type="ECO:0000313" key="2">
    <source>
        <dbReference type="Proteomes" id="UP001611075"/>
    </source>
</evidence>
<organism evidence="1 2">
    <name type="scientific">Micromonospora rubida</name>
    <dbReference type="NCBI Taxonomy" id="2697657"/>
    <lineage>
        <taxon>Bacteria</taxon>
        <taxon>Bacillati</taxon>
        <taxon>Actinomycetota</taxon>
        <taxon>Actinomycetes</taxon>
        <taxon>Micromonosporales</taxon>
        <taxon>Micromonosporaceae</taxon>
        <taxon>Micromonospora</taxon>
    </lineage>
</organism>
<dbReference type="EMBL" id="JBIRPU010000006">
    <property type="protein sequence ID" value="MFI0793407.1"/>
    <property type="molecule type" value="Genomic_DNA"/>
</dbReference>
<keyword evidence="2" id="KW-1185">Reference proteome</keyword>
<gene>
    <name evidence="1" type="ORF">ACH4OY_12010</name>
</gene>